<comment type="caution">
    <text evidence="1">The sequence shown here is derived from an EMBL/GenBank/DDBJ whole genome shotgun (WGS) entry which is preliminary data.</text>
</comment>
<organism evidence="1 2">
    <name type="scientific">Hyphomicrobium sulfonivorans</name>
    <dbReference type="NCBI Taxonomy" id="121290"/>
    <lineage>
        <taxon>Bacteria</taxon>
        <taxon>Pseudomonadati</taxon>
        <taxon>Pseudomonadota</taxon>
        <taxon>Alphaproteobacteria</taxon>
        <taxon>Hyphomicrobiales</taxon>
        <taxon>Hyphomicrobiaceae</taxon>
        <taxon>Hyphomicrobium</taxon>
    </lineage>
</organism>
<reference evidence="1 2" key="1">
    <citation type="submission" date="2015-10" db="EMBL/GenBank/DDBJ databases">
        <title>Transcriptomic analysis of a linuron degrading triple-species bacterial consortium.</title>
        <authorList>
            <person name="Albers P."/>
        </authorList>
    </citation>
    <scope>NUCLEOTIDE SEQUENCE [LARGE SCALE GENOMIC DNA]</scope>
    <source>
        <strain evidence="1 2">WDL6</strain>
    </source>
</reference>
<dbReference type="PATRIC" id="fig|121290.4.peg.1767"/>
<evidence type="ECO:0000313" key="2">
    <source>
        <dbReference type="Proteomes" id="UP000059074"/>
    </source>
</evidence>
<proteinExistence type="predicted"/>
<dbReference type="AlphaFoldDB" id="A0A109B8G3"/>
<protein>
    <recommendedName>
        <fullName evidence="3">MORN repeat variant</fullName>
    </recommendedName>
</protein>
<dbReference type="RefSeq" id="WP_068465011.1">
    <property type="nucleotide sequence ID" value="NZ_JAEFBX010000002.1"/>
</dbReference>
<evidence type="ECO:0000313" key="1">
    <source>
        <dbReference type="EMBL" id="KWT64141.1"/>
    </source>
</evidence>
<dbReference type="SUPFAM" id="SSF82185">
    <property type="entry name" value="Histone H3 K4-specific methyltransferase SET7/9 N-terminal domain"/>
    <property type="match status" value="1"/>
</dbReference>
<dbReference type="Gene3D" id="2.20.110.10">
    <property type="entry name" value="Histone H3 K4-specific methyltransferase SET7/9 N-terminal domain"/>
    <property type="match status" value="1"/>
</dbReference>
<accession>A0A109B8G3</accession>
<sequence length="71" mass="8305">MSERKERIDYHKSGRVKARGTIRDGELDGYWEWFRTDGTKLRSGHFQMGAQVGEWITYDASGNPYKVTHIK</sequence>
<gene>
    <name evidence="1" type="ORF">APY04_3405</name>
</gene>
<dbReference type="OrthoDB" id="8854536at2"/>
<name>A0A109B8G3_HYPSL</name>
<dbReference type="EMBL" id="LMTR01000094">
    <property type="protein sequence ID" value="KWT64141.1"/>
    <property type="molecule type" value="Genomic_DNA"/>
</dbReference>
<keyword evidence="2" id="KW-1185">Reference proteome</keyword>
<evidence type="ECO:0008006" key="3">
    <source>
        <dbReference type="Google" id="ProtNLM"/>
    </source>
</evidence>
<dbReference type="STRING" id="121290.APY04_3405"/>
<dbReference type="Proteomes" id="UP000059074">
    <property type="component" value="Unassembled WGS sequence"/>
</dbReference>